<dbReference type="NCBIfam" id="NF008393">
    <property type="entry name" value="PRK11191.1"/>
    <property type="match status" value="1"/>
</dbReference>
<dbReference type="PIRSF" id="PIRSF018193">
    <property type="entry name" value="UCP018193"/>
    <property type="match status" value="1"/>
</dbReference>
<comment type="function">
    <text evidence="2">Globally modulates RNA abundance by binding to RNase E (Rne) and regulating its endonucleolytic activity. Can modulate Rne action in a substrate-dependent manner by altering the composition of the degradosome.</text>
</comment>
<comment type="caution">
    <text evidence="4">The sequence shown here is derived from an EMBL/GenBank/DDBJ whole genome shotgun (WGS) entry which is preliminary data.</text>
</comment>
<evidence type="ECO:0000313" key="4">
    <source>
        <dbReference type="EMBL" id="MFC4702048.1"/>
    </source>
</evidence>
<gene>
    <name evidence="2 4" type="primary">rraB</name>
    <name evidence="4" type="ORF">ACFO4O_18025</name>
</gene>
<feature type="domain" description="Regulator of ribonuclease activity B" evidence="3">
    <location>
        <begin position="12"/>
        <end position="112"/>
    </location>
</feature>
<comment type="subunit">
    <text evidence="2">Interacts with the C-terminal region of Rne.</text>
</comment>
<accession>A0ABV9M2X4</accession>
<comment type="subcellular location">
    <subcellularLocation>
        <location evidence="2">Cytoplasm</location>
    </subcellularLocation>
</comment>
<dbReference type="Proteomes" id="UP001595897">
    <property type="component" value="Unassembled WGS sequence"/>
</dbReference>
<dbReference type="RefSeq" id="WP_382411091.1">
    <property type="nucleotide sequence ID" value="NZ_JBHSGU010000029.1"/>
</dbReference>
<dbReference type="InterPro" id="IPR016716">
    <property type="entry name" value="RraB"/>
</dbReference>
<protein>
    <recommendedName>
        <fullName evidence="2">Regulator of ribonuclease activity B</fullName>
    </recommendedName>
</protein>
<evidence type="ECO:0000313" key="5">
    <source>
        <dbReference type="Proteomes" id="UP001595897"/>
    </source>
</evidence>
<dbReference type="InterPro" id="IPR036701">
    <property type="entry name" value="RraB-like_sf"/>
</dbReference>
<sequence>MNNEELQAWYEFNEETIQALKDDGSDISQPHTIEHHFASKDFDILEKAAVDVFKAGFEVTDAEELMLDDGGTVFCFDAVIEKKLDLTAFNKDTQTLVALADKHQVHYDGWGTYYVGDDAIEYNDDDGEYDLDED</sequence>
<evidence type="ECO:0000256" key="1">
    <source>
        <dbReference type="ARBA" id="ARBA00022490"/>
    </source>
</evidence>
<reference evidence="5" key="1">
    <citation type="journal article" date="2019" name="Int. J. Syst. Evol. Microbiol.">
        <title>The Global Catalogue of Microorganisms (GCM) 10K type strain sequencing project: providing services to taxonomists for standard genome sequencing and annotation.</title>
        <authorList>
            <consortium name="The Broad Institute Genomics Platform"/>
            <consortium name="The Broad Institute Genome Sequencing Center for Infectious Disease"/>
            <person name="Wu L."/>
            <person name="Ma J."/>
        </authorList>
    </citation>
    <scope>NUCLEOTIDE SEQUENCE [LARGE SCALE GENOMIC DNA]</scope>
    <source>
        <strain evidence="5">KACC 12507</strain>
    </source>
</reference>
<name>A0ABV9M2X4_9ALTE</name>
<organism evidence="4 5">
    <name type="scientific">Glaciecola siphonariae</name>
    <dbReference type="NCBI Taxonomy" id="521012"/>
    <lineage>
        <taxon>Bacteria</taxon>
        <taxon>Pseudomonadati</taxon>
        <taxon>Pseudomonadota</taxon>
        <taxon>Gammaproteobacteria</taxon>
        <taxon>Alteromonadales</taxon>
        <taxon>Alteromonadaceae</taxon>
        <taxon>Glaciecola</taxon>
    </lineage>
</organism>
<evidence type="ECO:0000259" key="3">
    <source>
        <dbReference type="Pfam" id="PF06877"/>
    </source>
</evidence>
<dbReference type="SUPFAM" id="SSF89946">
    <property type="entry name" value="Hypothetical protein VC0424"/>
    <property type="match status" value="1"/>
</dbReference>
<evidence type="ECO:0000256" key="2">
    <source>
        <dbReference type="HAMAP-Rule" id="MF_01888"/>
    </source>
</evidence>
<proteinExistence type="inferred from homology"/>
<dbReference type="HAMAP" id="MF_01888">
    <property type="entry name" value="RraB"/>
    <property type="match status" value="1"/>
</dbReference>
<comment type="similarity">
    <text evidence="2">Belongs to the RraB family.</text>
</comment>
<keyword evidence="1 2" id="KW-0963">Cytoplasm</keyword>
<dbReference type="Pfam" id="PF06877">
    <property type="entry name" value="RraB"/>
    <property type="match status" value="1"/>
</dbReference>
<keyword evidence="5" id="KW-1185">Reference proteome</keyword>
<dbReference type="Gene3D" id="3.30.70.970">
    <property type="entry name" value="RraB-like"/>
    <property type="match status" value="1"/>
</dbReference>
<dbReference type="EMBL" id="JBHSGU010000029">
    <property type="protein sequence ID" value="MFC4702048.1"/>
    <property type="molecule type" value="Genomic_DNA"/>
</dbReference>
<dbReference type="InterPro" id="IPR009671">
    <property type="entry name" value="RraB_dom"/>
</dbReference>